<sequence>MSRTIIHNATILTLDEDDKFYYPGTIEMENDLISKVYSGNPSEEGLKAASLVIDGTDKLVMPGLVDLHFHTSAAKGYGDNLPLWEYLDEVWYPSIRALTPSSAKTAALYSYITALKSGTTCVNDMYRFLDELADAAAEIGIRAVLSNDVALPEHRLDSIEDNVAAFHKHHNRENGRIKIWLGLEWLPLSSREQLAEIGRIRKELDTGLHIHLCESVTEVQDSAARYSGKTPIEIAYETGCLGPDVVAAHCVHLTSNDITLLSSTGTSISYNAGSNAKLGNGVMPLESALSSGINIGLGIDACECHNSTDMFETMKLSTLMQRGHHRNHTLCPAPQTLRMATINGSRALGFDTGSLRAFKKADVICLDLTKDMMFTPLLRNPLRARKEMLESHLVFGCNGTAVQHVFVDGKHVVNNFSVVAVDEDQVRRDMDRVFEELVALMDRYRVRRKK</sequence>
<dbReference type="OrthoDB" id="194468at2759"/>
<dbReference type="InterPro" id="IPR006680">
    <property type="entry name" value="Amidohydro-rel"/>
</dbReference>
<dbReference type="PANTHER" id="PTHR43794">
    <property type="entry name" value="AMINOHYDROLASE SSNA-RELATED"/>
    <property type="match status" value="1"/>
</dbReference>
<dbReference type="PANTHER" id="PTHR43794:SF11">
    <property type="entry name" value="AMIDOHYDROLASE-RELATED DOMAIN-CONTAINING PROTEIN"/>
    <property type="match status" value="1"/>
</dbReference>
<dbReference type="SUPFAM" id="SSF51556">
    <property type="entry name" value="Metallo-dependent hydrolases"/>
    <property type="match status" value="1"/>
</dbReference>
<comment type="caution">
    <text evidence="3">The sequence shown here is derived from an EMBL/GenBank/DDBJ whole genome shotgun (WGS) entry which is preliminary data.</text>
</comment>
<feature type="domain" description="Amidohydrolase-related" evidence="2">
    <location>
        <begin position="59"/>
        <end position="412"/>
    </location>
</feature>
<keyword evidence="1" id="KW-0378">Hydrolase</keyword>
<gene>
    <name evidence="3" type="ORF">UCRPC4_g01558</name>
</gene>
<dbReference type="Pfam" id="PF01979">
    <property type="entry name" value="Amidohydro_1"/>
    <property type="match status" value="1"/>
</dbReference>
<evidence type="ECO:0000313" key="4">
    <source>
        <dbReference type="Proteomes" id="UP000053317"/>
    </source>
</evidence>
<reference evidence="3 4" key="2">
    <citation type="submission" date="2015-05" db="EMBL/GenBank/DDBJ databases">
        <authorList>
            <person name="Morales-Cruz A."/>
            <person name="Amrine K.C."/>
            <person name="Cantu D."/>
        </authorList>
    </citation>
    <scope>NUCLEOTIDE SEQUENCE [LARGE SCALE GENOMIC DNA]</scope>
    <source>
        <strain evidence="3">UCRPC4</strain>
    </source>
</reference>
<evidence type="ECO:0000256" key="1">
    <source>
        <dbReference type="ARBA" id="ARBA00022801"/>
    </source>
</evidence>
<organism evidence="3 4">
    <name type="scientific">Phaeomoniella chlamydospora</name>
    <name type="common">Phaeoacremonium chlamydosporum</name>
    <dbReference type="NCBI Taxonomy" id="158046"/>
    <lineage>
        <taxon>Eukaryota</taxon>
        <taxon>Fungi</taxon>
        <taxon>Dikarya</taxon>
        <taxon>Ascomycota</taxon>
        <taxon>Pezizomycotina</taxon>
        <taxon>Eurotiomycetes</taxon>
        <taxon>Chaetothyriomycetidae</taxon>
        <taxon>Phaeomoniellales</taxon>
        <taxon>Phaeomoniellaceae</taxon>
        <taxon>Phaeomoniella</taxon>
    </lineage>
</organism>
<dbReference type="Proteomes" id="UP000053317">
    <property type="component" value="Unassembled WGS sequence"/>
</dbReference>
<reference evidence="3 4" key="1">
    <citation type="submission" date="2015-05" db="EMBL/GenBank/DDBJ databases">
        <title>Distinctive expansion of gene families associated with plant cell wall degradation and secondary metabolism in the genomes of grapevine trunk pathogens.</title>
        <authorList>
            <person name="Lawrence D.P."/>
            <person name="Travadon R."/>
            <person name="Rolshausen P.E."/>
            <person name="Baumgartner K."/>
        </authorList>
    </citation>
    <scope>NUCLEOTIDE SEQUENCE [LARGE SCALE GENOMIC DNA]</scope>
    <source>
        <strain evidence="3">UCRPC4</strain>
    </source>
</reference>
<dbReference type="Gene3D" id="3.20.20.140">
    <property type="entry name" value="Metal-dependent hydrolases"/>
    <property type="match status" value="1"/>
</dbReference>
<dbReference type="SUPFAM" id="SSF51338">
    <property type="entry name" value="Composite domain of metallo-dependent hydrolases"/>
    <property type="match status" value="1"/>
</dbReference>
<dbReference type="GO" id="GO:0016810">
    <property type="term" value="F:hydrolase activity, acting on carbon-nitrogen (but not peptide) bonds"/>
    <property type="evidence" value="ECO:0007669"/>
    <property type="project" value="InterPro"/>
</dbReference>
<dbReference type="EMBL" id="LCWF01000036">
    <property type="protein sequence ID" value="KKY26283.1"/>
    <property type="molecule type" value="Genomic_DNA"/>
</dbReference>
<dbReference type="AlphaFoldDB" id="A0A0G2GSJ6"/>
<evidence type="ECO:0000259" key="2">
    <source>
        <dbReference type="Pfam" id="PF01979"/>
    </source>
</evidence>
<dbReference type="InterPro" id="IPR050287">
    <property type="entry name" value="MTA/SAH_deaminase"/>
</dbReference>
<dbReference type="InterPro" id="IPR032466">
    <property type="entry name" value="Metal_Hydrolase"/>
</dbReference>
<proteinExistence type="predicted"/>
<dbReference type="Gene3D" id="2.30.40.10">
    <property type="entry name" value="Urease, subunit C, domain 1"/>
    <property type="match status" value="1"/>
</dbReference>
<accession>A0A0G2GSJ6</accession>
<name>A0A0G2GSJ6_PHACM</name>
<evidence type="ECO:0000313" key="3">
    <source>
        <dbReference type="EMBL" id="KKY26283.1"/>
    </source>
</evidence>
<protein>
    <submittedName>
        <fullName evidence="3">Putative guanine a catabolic enzyme of the guanine salvage pathway</fullName>
    </submittedName>
</protein>
<dbReference type="CDD" id="cd01298">
    <property type="entry name" value="ATZ_TRZ_like"/>
    <property type="match status" value="1"/>
</dbReference>
<dbReference type="InterPro" id="IPR011059">
    <property type="entry name" value="Metal-dep_hydrolase_composite"/>
</dbReference>
<keyword evidence="4" id="KW-1185">Reference proteome</keyword>